<dbReference type="PROSITE" id="PS00640">
    <property type="entry name" value="THIOL_PROTEASE_ASN"/>
    <property type="match status" value="1"/>
</dbReference>
<keyword evidence="5" id="KW-1185">Reference proteome</keyword>
<proteinExistence type="inferred from homology"/>
<dbReference type="PANTHER" id="PTHR12411">
    <property type="entry name" value="CYSTEINE PROTEASE FAMILY C1-RELATED"/>
    <property type="match status" value="1"/>
</dbReference>
<accession>A0A812PNH5</accession>
<dbReference type="Proteomes" id="UP000604046">
    <property type="component" value="Unassembled WGS sequence"/>
</dbReference>
<evidence type="ECO:0000313" key="5">
    <source>
        <dbReference type="Proteomes" id="UP000604046"/>
    </source>
</evidence>
<reference evidence="4" key="1">
    <citation type="submission" date="2021-02" db="EMBL/GenBank/DDBJ databases">
        <authorList>
            <person name="Dougan E. K."/>
            <person name="Rhodes N."/>
            <person name="Thang M."/>
            <person name="Chan C."/>
        </authorList>
    </citation>
    <scope>NUCLEOTIDE SEQUENCE</scope>
</reference>
<dbReference type="Gene3D" id="3.90.70.10">
    <property type="entry name" value="Cysteine proteinases"/>
    <property type="match status" value="3"/>
</dbReference>
<dbReference type="EMBL" id="CAJNDS010002155">
    <property type="protein sequence ID" value="CAE7354218.1"/>
    <property type="molecule type" value="Genomic_DNA"/>
</dbReference>
<evidence type="ECO:0000256" key="1">
    <source>
        <dbReference type="ARBA" id="ARBA00008455"/>
    </source>
</evidence>
<evidence type="ECO:0000313" key="4">
    <source>
        <dbReference type="EMBL" id="CAE7354218.1"/>
    </source>
</evidence>
<dbReference type="OrthoDB" id="190265at2759"/>
<dbReference type="AlphaFoldDB" id="A0A812PNH5"/>
<keyword evidence="2" id="KW-0865">Zymogen</keyword>
<comment type="caution">
    <text evidence="4">The sequence shown here is derived from an EMBL/GenBank/DDBJ whole genome shotgun (WGS) entry which is preliminary data.</text>
</comment>
<dbReference type="SMART" id="SM00645">
    <property type="entry name" value="Pept_C1"/>
    <property type="match status" value="2"/>
</dbReference>
<dbReference type="InterPro" id="IPR000668">
    <property type="entry name" value="Peptidase_C1A_C"/>
</dbReference>
<feature type="domain" description="Peptidase C1A papain C-terminal" evidence="3">
    <location>
        <begin position="55"/>
        <end position="300"/>
    </location>
</feature>
<gene>
    <name evidence="4" type="primary">Ctsz</name>
    <name evidence="4" type="ORF">SNAT2548_LOCUS18767</name>
</gene>
<dbReference type="InterPro" id="IPR013128">
    <property type="entry name" value="Peptidase_C1A"/>
</dbReference>
<evidence type="ECO:0000256" key="2">
    <source>
        <dbReference type="ARBA" id="ARBA00023145"/>
    </source>
</evidence>
<dbReference type="InterPro" id="IPR025661">
    <property type="entry name" value="Pept_asp_AS"/>
</dbReference>
<dbReference type="GO" id="GO:0008234">
    <property type="term" value="F:cysteine-type peptidase activity"/>
    <property type="evidence" value="ECO:0007669"/>
    <property type="project" value="InterPro"/>
</dbReference>
<sequence length="834" mass="90822">MRCTLLAAATLLATAREHRSELLSQEEAEALGVVVGGNATARSSHDDLPLPDGGYPTDFTWCNKDGVNYCTISLNQHIPQYCGSCWAHGATSALADRIKIARGAKGTDVQLSVQHMLNCGNVGSCHGGTVDGPYQWIYKLSRRSGSGISYFTSQPYLACSSESSAGICKSADTSCKAENIARTCATFGETCVGLDTYPNATISDYGSIRGKAAMMKEIYNRGPISCGIDANPLLKYTTGVIRGWSLLQDHVVSVVGWGTDPEEGLYWIVRNSWGEYWGENGYVRVKSGALALERSCTWAVPDQYTAPEKNNEIHCYEGGENCKAQSKDAPVAAPSPRKSELWKREEVERRGFQWRGNSSSPSSHELLPDLAEDLPKTFSWCDKDGKSYCTISVNQHIPQYCGSCWAQGSMSALADRIKIARKAEGIDIQLSVQYLMNCGTAGTCEGGEPNSAYQWLKEISDKTGSGISYTTGQPYLACSKDSDAGFCKAMDFTCTAENVQRTCATFGKKCVGLAKYPNATVAEYGSIQGKDAMMKEIFNRGPIACNVDAVPILNYTGGLFFEMANLIIVIPFKPDESCDLDQMSSDFQKALAASSKKSLPENVAAEVQEIKIIYRNDDYTCEKEDVVICFGHGGEDNSTLSNNQGQSITATETIQKLEAIGAQNTRRLLFMCCYSAMEGHLAPQWKSKYPSQTTFGGPADIARLYAGPTRSGLFTGLRPGRGTLNFPSRAVPLAFAFAPACVAWSKDTDHTISVVGWGTDEKLGFYWQVRNSWGEYWGEQGFFRVQSGALALEQDGCTWATVKDFTAPEKHNQFHCYEDGSNCAATISATELVV</sequence>
<protein>
    <submittedName>
        <fullName evidence="4">Ctsz protein</fullName>
    </submittedName>
</protein>
<feature type="domain" description="Peptidase C1A papain C-terminal" evidence="3">
    <location>
        <begin position="374"/>
        <end position="800"/>
    </location>
</feature>
<dbReference type="SUPFAM" id="SSF54001">
    <property type="entry name" value="Cysteine proteinases"/>
    <property type="match status" value="2"/>
</dbReference>
<organism evidence="4 5">
    <name type="scientific">Symbiodinium natans</name>
    <dbReference type="NCBI Taxonomy" id="878477"/>
    <lineage>
        <taxon>Eukaryota</taxon>
        <taxon>Sar</taxon>
        <taxon>Alveolata</taxon>
        <taxon>Dinophyceae</taxon>
        <taxon>Suessiales</taxon>
        <taxon>Symbiodiniaceae</taxon>
        <taxon>Symbiodinium</taxon>
    </lineage>
</organism>
<evidence type="ECO:0000259" key="3">
    <source>
        <dbReference type="SMART" id="SM00645"/>
    </source>
</evidence>
<name>A0A812PNH5_9DINO</name>
<dbReference type="PRINTS" id="PR00705">
    <property type="entry name" value="PAPAIN"/>
</dbReference>
<dbReference type="InterPro" id="IPR038765">
    <property type="entry name" value="Papain-like_cys_pep_sf"/>
</dbReference>
<comment type="similarity">
    <text evidence="1">Belongs to the peptidase C1 family.</text>
</comment>
<dbReference type="GO" id="GO:0006508">
    <property type="term" value="P:proteolysis"/>
    <property type="evidence" value="ECO:0007669"/>
    <property type="project" value="InterPro"/>
</dbReference>
<dbReference type="Pfam" id="PF00112">
    <property type="entry name" value="Peptidase_C1"/>
    <property type="match status" value="3"/>
</dbReference>